<evidence type="ECO:0000259" key="4">
    <source>
        <dbReference type="Pfam" id="PF13458"/>
    </source>
</evidence>
<evidence type="ECO:0000313" key="5">
    <source>
        <dbReference type="EMBL" id="MFC6152606.1"/>
    </source>
</evidence>
<protein>
    <submittedName>
        <fullName evidence="5">ABC transporter substrate-binding protein</fullName>
    </submittedName>
</protein>
<evidence type="ECO:0000256" key="1">
    <source>
        <dbReference type="ARBA" id="ARBA00010062"/>
    </source>
</evidence>
<dbReference type="SUPFAM" id="SSF53822">
    <property type="entry name" value="Periplasmic binding protein-like I"/>
    <property type="match status" value="1"/>
</dbReference>
<comment type="similarity">
    <text evidence="1">Belongs to the leucine-binding protein family.</text>
</comment>
<name>A0ABW1QSY6_9ACTN</name>
<evidence type="ECO:0000313" key="6">
    <source>
        <dbReference type="Proteomes" id="UP001596098"/>
    </source>
</evidence>
<feature type="domain" description="Leucine-binding protein" evidence="4">
    <location>
        <begin position="43"/>
        <end position="376"/>
    </location>
</feature>
<reference evidence="6" key="1">
    <citation type="journal article" date="2019" name="Int. J. Syst. Evol. Microbiol.">
        <title>The Global Catalogue of Microorganisms (GCM) 10K type strain sequencing project: providing services to taxonomists for standard genome sequencing and annotation.</title>
        <authorList>
            <consortium name="The Broad Institute Genomics Platform"/>
            <consortium name="The Broad Institute Genome Sequencing Center for Infectious Disease"/>
            <person name="Wu L."/>
            <person name="Ma J."/>
        </authorList>
    </citation>
    <scope>NUCLEOTIDE SEQUENCE [LARGE SCALE GENOMIC DNA]</scope>
    <source>
        <strain evidence="6">DFY28</strain>
    </source>
</reference>
<dbReference type="Pfam" id="PF13458">
    <property type="entry name" value="Peripla_BP_6"/>
    <property type="match status" value="1"/>
</dbReference>
<comment type="caution">
    <text evidence="5">The sequence shown here is derived from an EMBL/GenBank/DDBJ whole genome shotgun (WGS) entry which is preliminary data.</text>
</comment>
<feature type="signal peptide" evidence="3">
    <location>
        <begin position="1"/>
        <end position="28"/>
    </location>
</feature>
<organism evidence="5 6">
    <name type="scientific">Nocardioides yefusunii</name>
    <dbReference type="NCBI Taxonomy" id="2500546"/>
    <lineage>
        <taxon>Bacteria</taxon>
        <taxon>Bacillati</taxon>
        <taxon>Actinomycetota</taxon>
        <taxon>Actinomycetes</taxon>
        <taxon>Propionibacteriales</taxon>
        <taxon>Nocardioidaceae</taxon>
        <taxon>Nocardioides</taxon>
    </lineage>
</organism>
<keyword evidence="2 3" id="KW-0732">Signal</keyword>
<proteinExistence type="inferred from homology"/>
<dbReference type="EMBL" id="JBHSQI010000002">
    <property type="protein sequence ID" value="MFC6152606.1"/>
    <property type="molecule type" value="Genomic_DNA"/>
</dbReference>
<feature type="chain" id="PRO_5046753634" evidence="3">
    <location>
        <begin position="29"/>
        <end position="424"/>
    </location>
</feature>
<gene>
    <name evidence="5" type="ORF">ACFPWU_02870</name>
</gene>
<dbReference type="PANTHER" id="PTHR30483">
    <property type="entry name" value="LEUCINE-SPECIFIC-BINDING PROTEIN"/>
    <property type="match status" value="1"/>
</dbReference>
<dbReference type="InterPro" id="IPR028081">
    <property type="entry name" value="Leu-bd"/>
</dbReference>
<dbReference type="PANTHER" id="PTHR30483:SF6">
    <property type="entry name" value="PERIPLASMIC BINDING PROTEIN OF ABC TRANSPORTER FOR NATURAL AMINO ACIDS"/>
    <property type="match status" value="1"/>
</dbReference>
<accession>A0ABW1QSY6</accession>
<sequence>MRRPDRRKVSAVLAAGLLLTATACGSDAEESESKGDLPQGEELKIGFFNPKAGPLTQPGATVGAFAAEDYINYELGGIHGRPVKLVECATDHSAETARSCANKFVEEKVVTVLDGYNYKSSSAHEILAAAKIPMVGAIPFDLASGNTADNNVYFSATTTDFLTGSIQAFAKDGAKSLTLVAADTESGRGLIEGFAKNIGKAAGVEVNGLYISEQNFNIDSAAATIKETNPDVAGMMAVQNPNQCTQLVQGLRQNGYEGTILTAACTEYIKQAPTESEGSALYSSHWLATAKDFAPDEKKTEIEAAEKAINAEVKENGGVADYYAYGQFAATVTLANALEAGSADALTGEGILTTLKALKDFDSFLGPKITCDGNPMYAACSNEILVFEVDGDGRTEPLGGGWTDVDRTITDKLLIAAAQAAAKG</sequence>
<dbReference type="Proteomes" id="UP001596098">
    <property type="component" value="Unassembled WGS sequence"/>
</dbReference>
<dbReference type="Gene3D" id="3.40.50.2300">
    <property type="match status" value="2"/>
</dbReference>
<dbReference type="RefSeq" id="WP_164878642.1">
    <property type="nucleotide sequence ID" value="NZ_CP034929.1"/>
</dbReference>
<dbReference type="InterPro" id="IPR028082">
    <property type="entry name" value="Peripla_BP_I"/>
</dbReference>
<evidence type="ECO:0000256" key="3">
    <source>
        <dbReference type="SAM" id="SignalP"/>
    </source>
</evidence>
<keyword evidence="6" id="KW-1185">Reference proteome</keyword>
<evidence type="ECO:0000256" key="2">
    <source>
        <dbReference type="ARBA" id="ARBA00022729"/>
    </source>
</evidence>
<dbReference type="InterPro" id="IPR051010">
    <property type="entry name" value="BCAA_transport"/>
</dbReference>
<dbReference type="PROSITE" id="PS51257">
    <property type="entry name" value="PROKAR_LIPOPROTEIN"/>
    <property type="match status" value="1"/>
</dbReference>